<reference evidence="2 3" key="1">
    <citation type="journal article" date="2016" name="Nat. Commun.">
        <title>Thousands of microbial genomes shed light on interconnected biogeochemical processes in an aquifer system.</title>
        <authorList>
            <person name="Anantharaman K."/>
            <person name="Brown C.T."/>
            <person name="Hug L.A."/>
            <person name="Sharon I."/>
            <person name="Castelle C.J."/>
            <person name="Probst A.J."/>
            <person name="Thomas B.C."/>
            <person name="Singh A."/>
            <person name="Wilkins M.J."/>
            <person name="Karaoz U."/>
            <person name="Brodie E.L."/>
            <person name="Williams K.H."/>
            <person name="Hubbard S.S."/>
            <person name="Banfield J.F."/>
        </authorList>
    </citation>
    <scope>NUCLEOTIDE SEQUENCE [LARGE SCALE GENOMIC DNA]</scope>
</reference>
<evidence type="ECO:0000313" key="3">
    <source>
        <dbReference type="Proteomes" id="UP000177061"/>
    </source>
</evidence>
<feature type="transmembrane region" description="Helical" evidence="1">
    <location>
        <begin position="101"/>
        <end position="120"/>
    </location>
</feature>
<evidence type="ECO:0008006" key="4">
    <source>
        <dbReference type="Google" id="ProtNLM"/>
    </source>
</evidence>
<comment type="caution">
    <text evidence="2">The sequence shown here is derived from an EMBL/GenBank/DDBJ whole genome shotgun (WGS) entry which is preliminary data.</text>
</comment>
<feature type="transmembrane region" description="Helical" evidence="1">
    <location>
        <begin position="132"/>
        <end position="155"/>
    </location>
</feature>
<dbReference type="STRING" id="1801997.A3J64_03750"/>
<proteinExistence type="predicted"/>
<dbReference type="Proteomes" id="UP000177061">
    <property type="component" value="Unassembled WGS sequence"/>
</dbReference>
<feature type="transmembrane region" description="Helical" evidence="1">
    <location>
        <begin position="167"/>
        <end position="185"/>
    </location>
</feature>
<gene>
    <name evidence="2" type="ORF">A3J64_03750</name>
</gene>
<feature type="transmembrane region" description="Helical" evidence="1">
    <location>
        <begin position="70"/>
        <end position="89"/>
    </location>
</feature>
<keyword evidence="1" id="KW-0472">Membrane</keyword>
<name>A0A1G2FGN3_9BACT</name>
<keyword evidence="1" id="KW-1133">Transmembrane helix</keyword>
<dbReference type="EMBL" id="MHNB01000018">
    <property type="protein sequence ID" value="OGZ36962.1"/>
    <property type="molecule type" value="Genomic_DNA"/>
</dbReference>
<organism evidence="2 3">
    <name type="scientific">Candidatus Portnoybacteria bacterium RIFCSPHIGHO2_12_FULL_38_9</name>
    <dbReference type="NCBI Taxonomy" id="1801997"/>
    <lineage>
        <taxon>Bacteria</taxon>
        <taxon>Candidatus Portnoyibacteriota</taxon>
    </lineage>
</organism>
<evidence type="ECO:0000256" key="1">
    <source>
        <dbReference type="SAM" id="Phobius"/>
    </source>
</evidence>
<accession>A0A1G2FGN3</accession>
<evidence type="ECO:0000313" key="2">
    <source>
        <dbReference type="EMBL" id="OGZ36962.1"/>
    </source>
</evidence>
<protein>
    <recommendedName>
        <fullName evidence="4">Ferric oxidoreductase domain-containing protein</fullName>
    </recommendedName>
</protein>
<sequence length="233" mass="26935">MKLKEKNIMPFVQRHEEIIKKLKPYSYGRLWLNAFVFSIFIFIINSLYLFLRRGDYDLFIANKALATSSLMLIGFSLALSGLCYFWDFVDTKIIYRKHLGLIGFFLAGAHVIVSGFFLSNKFTAAWFESKKISMLFGGLALLVFLAMAAISNRYLIHELGGKYWRAFMRFGGYLAFIFIILHFSLLKYPEWLKWLSTGKPFLPPLSLIGVIFGLAVIVLRLALWLAVKRTDRK</sequence>
<feature type="transmembrane region" description="Helical" evidence="1">
    <location>
        <begin position="30"/>
        <end position="50"/>
    </location>
</feature>
<keyword evidence="1" id="KW-0812">Transmembrane</keyword>
<dbReference type="AlphaFoldDB" id="A0A1G2FGN3"/>
<feature type="transmembrane region" description="Helical" evidence="1">
    <location>
        <begin position="205"/>
        <end position="227"/>
    </location>
</feature>